<name>A0AAI9TM99_PENTH</name>
<reference evidence="2" key="2">
    <citation type="journal article" date="2016" name="Fungal Biol.">
        <title>Ochratoxin A production by Penicillium thymicola.</title>
        <authorList>
            <person name="Nguyen H.D.T."/>
            <person name="McMullin D.R."/>
            <person name="Ponomareva E."/>
            <person name="Riley R."/>
            <person name="Pomraning K.R."/>
            <person name="Baker S.E."/>
            <person name="Seifert K.A."/>
        </authorList>
    </citation>
    <scope>NUCLEOTIDE SEQUENCE</scope>
    <source>
        <strain evidence="2">DAOM 180753</strain>
    </source>
</reference>
<feature type="compositionally biased region" description="Low complexity" evidence="1">
    <location>
        <begin position="24"/>
        <end position="35"/>
    </location>
</feature>
<comment type="caution">
    <text evidence="2">The sequence shown here is derived from an EMBL/GenBank/DDBJ whole genome shotgun (WGS) entry which is preliminary data.</text>
</comment>
<dbReference type="AlphaFoldDB" id="A0AAI9TM99"/>
<dbReference type="InterPro" id="IPR011333">
    <property type="entry name" value="SKP1/BTB/POZ_sf"/>
</dbReference>
<keyword evidence="3" id="KW-1185">Reference proteome</keyword>
<reference evidence="2" key="1">
    <citation type="submission" date="2015-06" db="EMBL/GenBank/DDBJ databases">
        <authorList>
            <person name="Nguyen H."/>
        </authorList>
    </citation>
    <scope>NUCLEOTIDE SEQUENCE</scope>
    <source>
        <strain evidence="2">DAOM 180753</strain>
    </source>
</reference>
<dbReference type="PANTHER" id="PTHR47843:SF3">
    <property type="entry name" value="BTB DOMAIN-CONTAINING PROTEIN"/>
    <property type="match status" value="1"/>
</dbReference>
<evidence type="ECO:0000313" key="3">
    <source>
        <dbReference type="Proteomes" id="UP001227192"/>
    </source>
</evidence>
<dbReference type="Proteomes" id="UP001227192">
    <property type="component" value="Unassembled WGS sequence"/>
</dbReference>
<sequence length="296" mass="33101">MDTPQTPQVRVPGETPESTQPEPNATATATANHNSTEVEMGGTQDTNQAEPEPEPEPMQQDVTLQDVQAEPEQPAPAKKNSRFNFLDFLTSPIVEIIVGHGDDETVMTAHQSLLMESPLLAELVDKFEASGPRRITLPEENVDAFSCFLQFQYTRDYTVVQTETPGETAEDKSGDELLRHARIYTLAENLGLPTLQRIAHGKIHKVKSSPNAELSYARYVYTHTPTADTTIRKPVATYWANQAHVLRQEVGDEFKKLCIEVSEFSFDVLNIILDRKLKNGSVDEVKGSARKRRRDI</sequence>
<dbReference type="Gene3D" id="3.30.710.10">
    <property type="entry name" value="Potassium Channel Kv1.1, Chain A"/>
    <property type="match status" value="1"/>
</dbReference>
<evidence type="ECO:0000313" key="2">
    <source>
        <dbReference type="EMBL" id="KAJ9489796.1"/>
    </source>
</evidence>
<dbReference type="EMBL" id="LACB01000074">
    <property type="protein sequence ID" value="KAJ9489796.1"/>
    <property type="molecule type" value="Genomic_DNA"/>
</dbReference>
<evidence type="ECO:0008006" key="4">
    <source>
        <dbReference type="Google" id="ProtNLM"/>
    </source>
</evidence>
<evidence type="ECO:0000256" key="1">
    <source>
        <dbReference type="SAM" id="MobiDB-lite"/>
    </source>
</evidence>
<dbReference type="PANTHER" id="PTHR47843">
    <property type="entry name" value="BTB DOMAIN-CONTAINING PROTEIN-RELATED"/>
    <property type="match status" value="1"/>
</dbReference>
<organism evidence="2 3">
    <name type="scientific">Penicillium thymicola</name>
    <dbReference type="NCBI Taxonomy" id="293382"/>
    <lineage>
        <taxon>Eukaryota</taxon>
        <taxon>Fungi</taxon>
        <taxon>Dikarya</taxon>
        <taxon>Ascomycota</taxon>
        <taxon>Pezizomycotina</taxon>
        <taxon>Eurotiomycetes</taxon>
        <taxon>Eurotiomycetidae</taxon>
        <taxon>Eurotiales</taxon>
        <taxon>Aspergillaceae</taxon>
        <taxon>Penicillium</taxon>
    </lineage>
</organism>
<protein>
    <recommendedName>
        <fullName evidence="4">BTB domain-containing protein</fullName>
    </recommendedName>
</protein>
<accession>A0AAI9TM99</accession>
<gene>
    <name evidence="2" type="ORF">VN97_g3457</name>
</gene>
<proteinExistence type="predicted"/>
<dbReference type="CDD" id="cd18186">
    <property type="entry name" value="BTB_POZ_ZBTB_KLHL-like"/>
    <property type="match status" value="1"/>
</dbReference>
<feature type="region of interest" description="Disordered" evidence="1">
    <location>
        <begin position="1"/>
        <end position="79"/>
    </location>
</feature>